<accession>A0AAP9D7P9</accession>
<proteinExistence type="predicted"/>
<dbReference type="EMBL" id="CP041200">
    <property type="protein sequence ID" value="QDI65201.1"/>
    <property type="molecule type" value="Genomic_DNA"/>
</dbReference>
<dbReference type="Proteomes" id="UP000318231">
    <property type="component" value="Chromosome"/>
</dbReference>
<reference evidence="2 3" key="1">
    <citation type="submission" date="2018-07" db="EMBL/GenBank/DDBJ databases">
        <title>Ureaplasma urealyticum 1000 the multidrug-resistant clinical isolate obtained from scrapings of the urogenital tract of a woman with inflammatory diseases of the reproductive organs.</title>
        <authorList>
            <person name="Kolesnikova E.A."/>
            <person name="Alekseeva A.E."/>
            <person name="Brusnigina N.F."/>
            <person name="Makhova M.A."/>
        </authorList>
    </citation>
    <scope>NUCLEOTIDE SEQUENCE [LARGE SCALE GENOMIC DNA]</scope>
    <source>
        <strain evidence="2 3">1000</strain>
    </source>
</reference>
<evidence type="ECO:0000313" key="3">
    <source>
        <dbReference type="Proteomes" id="UP000253077"/>
    </source>
</evidence>
<dbReference type="EMBL" id="QOKT01000003">
    <property type="protein sequence ID" value="RCJ01821.1"/>
    <property type="molecule type" value="Genomic_DNA"/>
</dbReference>
<evidence type="ECO:0000313" key="1">
    <source>
        <dbReference type="EMBL" id="QDI65201.1"/>
    </source>
</evidence>
<reference evidence="1 4" key="2">
    <citation type="submission" date="2019-07" db="EMBL/GenBank/DDBJ databases">
        <title>Comparative genomics of three clinical Ureaplasma species: analysis of their core genomes and virulence factors.</title>
        <authorList>
            <person name="Yang T."/>
            <person name="Zhang Y."/>
            <person name="Li X."/>
            <person name="Kong Y."/>
            <person name="Yu H."/>
            <person name="Ruan Z."/>
            <person name="Xie X."/>
            <person name="Zhang J."/>
        </authorList>
    </citation>
    <scope>NUCLEOTIDE SEQUENCE [LARGE SCALE GENOMIC DNA]</scope>
    <source>
        <strain evidence="1 4">132</strain>
    </source>
</reference>
<evidence type="ECO:0000313" key="2">
    <source>
        <dbReference type="EMBL" id="RCJ01821.1"/>
    </source>
</evidence>
<protein>
    <submittedName>
        <fullName evidence="1">DUF1410 domain-containing protein</fullName>
    </submittedName>
</protein>
<organism evidence="1 4">
    <name type="scientific">Ureaplasma urealyticum</name>
    <name type="common">Ureaplasma urealyticum biotype 2</name>
    <dbReference type="NCBI Taxonomy" id="2130"/>
    <lineage>
        <taxon>Bacteria</taxon>
        <taxon>Bacillati</taxon>
        <taxon>Mycoplasmatota</taxon>
        <taxon>Mycoplasmoidales</taxon>
        <taxon>Mycoplasmoidaceae</taxon>
        <taxon>Ureaplasma</taxon>
    </lineage>
</organism>
<sequence length="44" mass="5003">MKYDEAFNTLNGKLSNLEEGNYSISKLTLNNNEITLNDVIKILN</sequence>
<gene>
    <name evidence="2" type="ORF">DSQ42_00450</name>
    <name evidence="1" type="ORF">FJM05_00450</name>
</gene>
<dbReference type="Proteomes" id="UP000253077">
    <property type="component" value="Unassembled WGS sequence"/>
</dbReference>
<name>A0AAP9D7P9_UREUR</name>
<evidence type="ECO:0000313" key="4">
    <source>
        <dbReference type="Proteomes" id="UP000318231"/>
    </source>
</evidence>
<dbReference type="AlphaFoldDB" id="A0AAP9D7P9"/>